<keyword evidence="3" id="KW-1003">Cell membrane</keyword>
<keyword evidence="2" id="KW-0813">Transport</keyword>
<comment type="subcellular location">
    <subcellularLocation>
        <location evidence="1">Cell inner membrane</location>
        <topology evidence="1">Multi-pass membrane protein</topology>
    </subcellularLocation>
</comment>
<keyword evidence="6 9" id="KW-1133">Transmembrane helix</keyword>
<accession>A0A2V1GWD9</accession>
<dbReference type="Proteomes" id="UP000244906">
    <property type="component" value="Unassembled WGS sequence"/>
</dbReference>
<dbReference type="GO" id="GO:0005886">
    <property type="term" value="C:plasma membrane"/>
    <property type="evidence" value="ECO:0007669"/>
    <property type="project" value="UniProtKB-SubCell"/>
</dbReference>
<proteinExistence type="inferred from homology"/>
<evidence type="ECO:0000256" key="2">
    <source>
        <dbReference type="ARBA" id="ARBA00022448"/>
    </source>
</evidence>
<evidence type="ECO:0000256" key="8">
    <source>
        <dbReference type="ARBA" id="ARBA00035655"/>
    </source>
</evidence>
<reference evidence="10 11" key="1">
    <citation type="submission" date="2018-04" db="EMBL/GenBank/DDBJ databases">
        <title>Thalassorhabdus spongiae gen. nov., sp. nov., isolated from a marine sponge in South-West Iceland.</title>
        <authorList>
            <person name="Knobloch S."/>
            <person name="Daussin A."/>
            <person name="Johannsson R."/>
            <person name="Marteinsson V.T."/>
        </authorList>
    </citation>
    <scope>NUCLEOTIDE SEQUENCE [LARGE SCALE GENOMIC DNA]</scope>
    <source>
        <strain evidence="10 11">Hp12</strain>
    </source>
</reference>
<evidence type="ECO:0000256" key="3">
    <source>
        <dbReference type="ARBA" id="ARBA00022475"/>
    </source>
</evidence>
<feature type="transmembrane region" description="Helical" evidence="9">
    <location>
        <begin position="165"/>
        <end position="185"/>
    </location>
</feature>
<evidence type="ECO:0000313" key="11">
    <source>
        <dbReference type="Proteomes" id="UP000244906"/>
    </source>
</evidence>
<dbReference type="EMBL" id="QDDL01000003">
    <property type="protein sequence ID" value="PVZ69644.1"/>
    <property type="molecule type" value="Genomic_DNA"/>
</dbReference>
<evidence type="ECO:0000256" key="9">
    <source>
        <dbReference type="SAM" id="Phobius"/>
    </source>
</evidence>
<evidence type="ECO:0000256" key="7">
    <source>
        <dbReference type="ARBA" id="ARBA00023136"/>
    </source>
</evidence>
<dbReference type="PANTHER" id="PTHR30574">
    <property type="entry name" value="INNER MEMBRANE PROTEIN YEDE"/>
    <property type="match status" value="1"/>
</dbReference>
<keyword evidence="5 9" id="KW-0812">Transmembrane</keyword>
<sequence>MLYLFILISAMALGYLAQWVGLCLVRGVNEAMSGKAEFLAATLLCGVWQWVAIVLSGYSGANIPFYNFSATIIFVLGGFLFGLGAAFNQGCGISTMSRLCRGELVMSLTVFGWVIGWCLVESMHWVPDRPSMQPLSEFQLPAMAILSVGLSLWAIFSKKERKKTWLSILAIGFLAGLLFISLPGWSPSSMLHDVSGSVLGHSDNWPSFSRFGALAALLAGMMIAATRTRAFKIKIPKLRSLIRHLLSGILMGIGGALALGGNDAQLLLALPTLSTAAISTVAAMLFGIVCGSTALKAFRGKFQTAAS</sequence>
<feature type="transmembrane region" description="Helical" evidence="9">
    <location>
        <begin position="245"/>
        <end position="261"/>
    </location>
</feature>
<keyword evidence="11" id="KW-1185">Reference proteome</keyword>
<dbReference type="RefSeq" id="WP_116686979.1">
    <property type="nucleotide sequence ID" value="NZ_CAWNYD010000003.1"/>
</dbReference>
<feature type="transmembrane region" description="Helical" evidence="9">
    <location>
        <begin position="6"/>
        <end position="26"/>
    </location>
</feature>
<comment type="similarity">
    <text evidence="8">Belongs to the TsuA/YedE (TC 9.B.102) family.</text>
</comment>
<dbReference type="Pfam" id="PF04143">
    <property type="entry name" value="Sulf_transp"/>
    <property type="match status" value="1"/>
</dbReference>
<dbReference type="AlphaFoldDB" id="A0A2V1GWD9"/>
<comment type="caution">
    <text evidence="10">The sequence shown here is derived from an EMBL/GenBank/DDBJ whole genome shotgun (WGS) entry which is preliminary data.</text>
</comment>
<dbReference type="InterPro" id="IPR007272">
    <property type="entry name" value="Sulf_transp_TsuA/YedE"/>
</dbReference>
<dbReference type="PANTHER" id="PTHR30574:SF1">
    <property type="entry name" value="SULPHUR TRANSPORT DOMAIN-CONTAINING PROTEIN"/>
    <property type="match status" value="1"/>
</dbReference>
<evidence type="ECO:0000256" key="1">
    <source>
        <dbReference type="ARBA" id="ARBA00004429"/>
    </source>
</evidence>
<evidence type="ECO:0008006" key="12">
    <source>
        <dbReference type="Google" id="ProtNLM"/>
    </source>
</evidence>
<name>A0A2V1GWD9_9GAMM</name>
<evidence type="ECO:0000256" key="5">
    <source>
        <dbReference type="ARBA" id="ARBA00022692"/>
    </source>
</evidence>
<gene>
    <name evidence="10" type="ORF">DC094_10085</name>
</gene>
<evidence type="ECO:0000256" key="6">
    <source>
        <dbReference type="ARBA" id="ARBA00022989"/>
    </source>
</evidence>
<evidence type="ECO:0000313" key="10">
    <source>
        <dbReference type="EMBL" id="PVZ69644.1"/>
    </source>
</evidence>
<feature type="transmembrane region" description="Helical" evidence="9">
    <location>
        <begin position="273"/>
        <end position="295"/>
    </location>
</feature>
<feature type="transmembrane region" description="Helical" evidence="9">
    <location>
        <begin position="138"/>
        <end position="156"/>
    </location>
</feature>
<dbReference type="OrthoDB" id="5868346at2"/>
<evidence type="ECO:0000256" key="4">
    <source>
        <dbReference type="ARBA" id="ARBA00022519"/>
    </source>
</evidence>
<feature type="transmembrane region" description="Helical" evidence="9">
    <location>
        <begin position="205"/>
        <end position="225"/>
    </location>
</feature>
<protein>
    <recommendedName>
        <fullName evidence="12">Sulphur transport domain-containing protein</fullName>
    </recommendedName>
</protein>
<organism evidence="10 11">
    <name type="scientific">Pelagibaculum spongiae</name>
    <dbReference type="NCBI Taxonomy" id="2080658"/>
    <lineage>
        <taxon>Bacteria</taxon>
        <taxon>Pseudomonadati</taxon>
        <taxon>Pseudomonadota</taxon>
        <taxon>Gammaproteobacteria</taxon>
        <taxon>Oceanospirillales</taxon>
        <taxon>Pelagibaculum</taxon>
    </lineage>
</organism>
<feature type="transmembrane region" description="Helical" evidence="9">
    <location>
        <begin position="104"/>
        <end position="126"/>
    </location>
</feature>
<feature type="transmembrane region" description="Helical" evidence="9">
    <location>
        <begin position="65"/>
        <end position="83"/>
    </location>
</feature>
<feature type="transmembrane region" description="Helical" evidence="9">
    <location>
        <begin position="38"/>
        <end position="59"/>
    </location>
</feature>
<keyword evidence="4" id="KW-0997">Cell inner membrane</keyword>
<keyword evidence="7 9" id="KW-0472">Membrane</keyword>